<accession>A0A518I8U6</accession>
<evidence type="ECO:0000256" key="1">
    <source>
        <dbReference type="SAM" id="MobiDB-lite"/>
    </source>
</evidence>
<evidence type="ECO:0000313" key="3">
    <source>
        <dbReference type="Proteomes" id="UP000318313"/>
    </source>
</evidence>
<dbReference type="Proteomes" id="UP000318313">
    <property type="component" value="Chromosome"/>
</dbReference>
<organism evidence="2 3">
    <name type="scientific">Gimesia fumaroli</name>
    <dbReference type="NCBI Taxonomy" id="2527976"/>
    <lineage>
        <taxon>Bacteria</taxon>
        <taxon>Pseudomonadati</taxon>
        <taxon>Planctomycetota</taxon>
        <taxon>Planctomycetia</taxon>
        <taxon>Planctomycetales</taxon>
        <taxon>Planctomycetaceae</taxon>
        <taxon>Gimesia</taxon>
    </lineage>
</organism>
<name>A0A518I8U6_9PLAN</name>
<dbReference type="KEGG" id="gfm:Enr17x_15020"/>
<proteinExistence type="predicted"/>
<evidence type="ECO:0000313" key="2">
    <source>
        <dbReference type="EMBL" id="QDV49484.1"/>
    </source>
</evidence>
<keyword evidence="3" id="KW-1185">Reference proteome</keyword>
<reference evidence="2 3" key="1">
    <citation type="submission" date="2019-03" db="EMBL/GenBank/DDBJ databases">
        <title>Deep-cultivation of Planctomycetes and their phenomic and genomic characterization uncovers novel biology.</title>
        <authorList>
            <person name="Wiegand S."/>
            <person name="Jogler M."/>
            <person name="Boedeker C."/>
            <person name="Pinto D."/>
            <person name="Vollmers J."/>
            <person name="Rivas-Marin E."/>
            <person name="Kohn T."/>
            <person name="Peeters S.H."/>
            <person name="Heuer A."/>
            <person name="Rast P."/>
            <person name="Oberbeckmann S."/>
            <person name="Bunk B."/>
            <person name="Jeske O."/>
            <person name="Meyerdierks A."/>
            <person name="Storesund J.E."/>
            <person name="Kallscheuer N."/>
            <person name="Luecker S."/>
            <person name="Lage O.M."/>
            <person name="Pohl T."/>
            <person name="Merkel B.J."/>
            <person name="Hornburger P."/>
            <person name="Mueller R.-W."/>
            <person name="Bruemmer F."/>
            <person name="Labrenz M."/>
            <person name="Spormann A.M."/>
            <person name="Op den Camp H."/>
            <person name="Overmann J."/>
            <person name="Amann R."/>
            <person name="Jetten M.S.M."/>
            <person name="Mascher T."/>
            <person name="Medema M.H."/>
            <person name="Devos D.P."/>
            <person name="Kaster A.-K."/>
            <person name="Ovreas L."/>
            <person name="Rohde M."/>
            <person name="Galperin M.Y."/>
            <person name="Jogler C."/>
        </authorList>
    </citation>
    <scope>NUCLEOTIDE SEQUENCE [LARGE SCALE GENOMIC DNA]</scope>
    <source>
        <strain evidence="2 3">Enr17</strain>
    </source>
</reference>
<feature type="region of interest" description="Disordered" evidence="1">
    <location>
        <begin position="47"/>
        <end position="70"/>
    </location>
</feature>
<sequence length="133" mass="14361">MNTGDPSVNFVVLDRDVVVISIKCGEHTTTFDSRSRTFQNIVLDRMPRGAGSHEDGRLTANAGRTGPIDDLESVNHDIVRKETKPAGQFTFCAADTRVNPGSNPGIGSLKNHRSIHDHIFGISSSSDINRGAC</sequence>
<dbReference type="AlphaFoldDB" id="A0A518I8U6"/>
<feature type="compositionally biased region" description="Basic and acidic residues" evidence="1">
    <location>
        <begin position="47"/>
        <end position="57"/>
    </location>
</feature>
<protein>
    <submittedName>
        <fullName evidence="2">Uncharacterized protein</fullName>
    </submittedName>
</protein>
<gene>
    <name evidence="2" type="ORF">Enr17x_15020</name>
</gene>
<dbReference type="EMBL" id="CP037452">
    <property type="protein sequence ID" value="QDV49484.1"/>
    <property type="molecule type" value="Genomic_DNA"/>
</dbReference>